<dbReference type="FunFam" id="2.10.25.10:FF:000327">
    <property type="entry name" value="neurogenic locus notch homolog protein 4"/>
    <property type="match status" value="2"/>
</dbReference>
<keyword evidence="11" id="KW-0325">Glycoprotein</keyword>
<dbReference type="SMART" id="SM00181">
    <property type="entry name" value="EGF"/>
    <property type="match status" value="11"/>
</dbReference>
<feature type="disulfide bond" evidence="12">
    <location>
        <begin position="91"/>
        <end position="100"/>
    </location>
</feature>
<keyword evidence="5" id="KW-0732">Signal</keyword>
<keyword evidence="15" id="KW-1185">Reference proteome</keyword>
<dbReference type="PROSITE" id="PS00010">
    <property type="entry name" value="ASX_HYDROXYL"/>
    <property type="match status" value="9"/>
</dbReference>
<evidence type="ECO:0000313" key="14">
    <source>
        <dbReference type="Ensembl" id="ENSPSTP00000007850.1"/>
    </source>
</evidence>
<dbReference type="GO" id="GO:0005112">
    <property type="term" value="F:Notch binding"/>
    <property type="evidence" value="ECO:0007669"/>
    <property type="project" value="TreeGrafter"/>
</dbReference>
<name>A0A8C9EZ99_PAVCR</name>
<keyword evidence="8" id="KW-1133">Transmembrane helix</keyword>
<dbReference type="PROSITE" id="PS00022">
    <property type="entry name" value="EGF_1"/>
    <property type="match status" value="8"/>
</dbReference>
<evidence type="ECO:0000313" key="15">
    <source>
        <dbReference type="Proteomes" id="UP000694428"/>
    </source>
</evidence>
<feature type="domain" description="EGF-like" evidence="13">
    <location>
        <begin position="504"/>
        <end position="537"/>
    </location>
</feature>
<feature type="domain" description="EGF-like" evidence="13">
    <location>
        <begin position="65"/>
        <end position="101"/>
    </location>
</feature>
<keyword evidence="7" id="KW-0106">Calcium</keyword>
<dbReference type="GO" id="GO:0030855">
    <property type="term" value="P:epithelial cell differentiation"/>
    <property type="evidence" value="ECO:0007669"/>
    <property type="project" value="UniProtKB-ARBA"/>
</dbReference>
<dbReference type="CDD" id="cd00054">
    <property type="entry name" value="EGF_CA"/>
    <property type="match status" value="11"/>
</dbReference>
<feature type="disulfide bond" evidence="12">
    <location>
        <begin position="129"/>
        <end position="138"/>
    </location>
</feature>
<dbReference type="SUPFAM" id="SSF57196">
    <property type="entry name" value="EGF/Laminin"/>
    <property type="match status" value="6"/>
</dbReference>
<dbReference type="Proteomes" id="UP000694428">
    <property type="component" value="Unplaced"/>
</dbReference>
<dbReference type="FunFam" id="2.10.25.10:FF:000252">
    <property type="entry name" value="Crumbs homolog 1 (Drosophila)"/>
    <property type="match status" value="1"/>
</dbReference>
<dbReference type="PROSITE" id="PS50026">
    <property type="entry name" value="EGF_3"/>
    <property type="match status" value="11"/>
</dbReference>
<dbReference type="InterPro" id="IPR018097">
    <property type="entry name" value="EGF_Ca-bd_CS"/>
</dbReference>
<evidence type="ECO:0000256" key="8">
    <source>
        <dbReference type="ARBA" id="ARBA00022989"/>
    </source>
</evidence>
<evidence type="ECO:0000256" key="2">
    <source>
        <dbReference type="ARBA" id="ARBA00022475"/>
    </source>
</evidence>
<keyword evidence="2" id="KW-1003">Cell membrane</keyword>
<feature type="domain" description="EGF-like" evidence="13">
    <location>
        <begin position="337"/>
        <end position="377"/>
    </location>
</feature>
<dbReference type="PROSITE" id="PS01187">
    <property type="entry name" value="EGF_CA"/>
    <property type="match status" value="3"/>
</dbReference>
<dbReference type="PANTHER" id="PTHR12916:SF4">
    <property type="entry name" value="UNINFLATABLE, ISOFORM C"/>
    <property type="match status" value="1"/>
</dbReference>
<feature type="domain" description="EGF-like" evidence="13">
    <location>
        <begin position="25"/>
        <end position="63"/>
    </location>
</feature>
<feature type="domain" description="EGF-like" evidence="13">
    <location>
        <begin position="539"/>
        <end position="575"/>
    </location>
</feature>
<feature type="disulfide bond" evidence="12">
    <location>
        <begin position="367"/>
        <end position="376"/>
    </location>
</feature>
<dbReference type="Gene3D" id="2.10.25.10">
    <property type="entry name" value="Laminin"/>
    <property type="match status" value="12"/>
</dbReference>
<dbReference type="InterPro" id="IPR013032">
    <property type="entry name" value="EGF-like_CS"/>
</dbReference>
<dbReference type="GO" id="GO:0005886">
    <property type="term" value="C:plasma membrane"/>
    <property type="evidence" value="ECO:0007669"/>
    <property type="project" value="UniProtKB-SubCell"/>
</dbReference>
<feature type="disulfide bond" evidence="12">
    <location>
        <begin position="403"/>
        <end position="412"/>
    </location>
</feature>
<feature type="disulfide bond" evidence="12">
    <location>
        <begin position="167"/>
        <end position="176"/>
    </location>
</feature>
<evidence type="ECO:0000256" key="10">
    <source>
        <dbReference type="ARBA" id="ARBA00023157"/>
    </source>
</evidence>
<feature type="domain" description="EGF-like" evidence="13">
    <location>
        <begin position="224"/>
        <end position="260"/>
    </location>
</feature>
<keyword evidence="4" id="KW-0812">Transmembrane</keyword>
<feature type="disulfide bond" evidence="12">
    <location>
        <begin position="34"/>
        <end position="51"/>
    </location>
</feature>
<dbReference type="PANTHER" id="PTHR12916">
    <property type="entry name" value="CYTOCHROME C OXIDASE POLYPEPTIDE VIC-2"/>
    <property type="match status" value="1"/>
</dbReference>
<keyword evidence="10 12" id="KW-1015">Disulfide bond</keyword>
<dbReference type="InterPro" id="IPR009030">
    <property type="entry name" value="Growth_fac_rcpt_cys_sf"/>
</dbReference>
<comment type="caution">
    <text evidence="12">Lacks conserved residue(s) required for the propagation of feature annotation.</text>
</comment>
<dbReference type="SMART" id="SM00179">
    <property type="entry name" value="EGF_CA"/>
    <property type="match status" value="12"/>
</dbReference>
<comment type="subcellular location">
    <subcellularLocation>
        <location evidence="1">Cell membrane</location>
        <topology evidence="1">Single-pass type I membrane protein</topology>
    </subcellularLocation>
</comment>
<evidence type="ECO:0000259" key="13">
    <source>
        <dbReference type="PROSITE" id="PS50026"/>
    </source>
</evidence>
<evidence type="ECO:0000256" key="1">
    <source>
        <dbReference type="ARBA" id="ARBA00004251"/>
    </source>
</evidence>
<dbReference type="FunFam" id="2.10.25.10:FF:000279">
    <property type="entry name" value="Neurogenic locus notch 1"/>
    <property type="match status" value="1"/>
</dbReference>
<dbReference type="GO" id="GO:0009653">
    <property type="term" value="P:anatomical structure morphogenesis"/>
    <property type="evidence" value="ECO:0007669"/>
    <property type="project" value="UniProtKB-ARBA"/>
</dbReference>
<dbReference type="SUPFAM" id="SSF57184">
    <property type="entry name" value="Growth factor receptor domain"/>
    <property type="match status" value="2"/>
</dbReference>
<keyword evidence="9" id="KW-0472">Membrane</keyword>
<feature type="disulfide bond" evidence="12">
    <location>
        <begin position="492"/>
        <end position="501"/>
    </location>
</feature>
<sequence>KEPPDDICRCVDMSLDTMEEFCNKTSDPCSSNPCLQNATCLSSAGNLNFTCECPDGYSGTTCEIAISMCDTNPCEHGGTCLDGLARPTCLCHTGFTGTHCEMDVDECSSEPCHNGAVCRDGIDEYSCYCVPGYQGKHCDLEVNECVSDPCLNGATCLNLIGRYYCICPLGYTGKHCFKQPFLCVMENYYTPCSKIYSYTNAHTHLPCANPAPALSPAGANCELEVDECQSRPCQNGATCRDAPAAFSCSCPPGFRGTLVPPCWSQPCYNNATCEDSADGYTCHCWPGIHCDEDINECHTNPCQNGGTCENFPGNYTCHCPPADKEGIFYGGWNCTEILHGCTDQQCQNNGICIPHLKNGHHGFSCICSPGYTGIHCETDWCENQPCQNRGRCSNLWLSYHCDCYRPYAGPSCAFDNLDGLRGCMSTIEISGIYLSYFENADILTKKPQEEQFLKISANPVLTGCLQEDACSSEPCMHEGTCEDLYASYRCMCPPGWVGTHCETNIDECFSNPCIHGNCTDGISSYECICEPGYTGCEKDIDECSSDPCLNGGLCQNLLNKFHCLCDVNYAGDRCEIDVSDLSFFPYAMDGKGLLPSERLILSLNLTGVTISAPHSKFTASFWSFGPPLVKSSMVLLDK</sequence>
<feature type="domain" description="EGF-like" evidence="13">
    <location>
        <begin position="141"/>
        <end position="177"/>
    </location>
</feature>
<feature type="domain" description="EGF-like" evidence="13">
    <location>
        <begin position="103"/>
        <end position="139"/>
    </location>
</feature>
<dbReference type="AlphaFoldDB" id="A0A8C9EZ99"/>
<evidence type="ECO:0000256" key="7">
    <source>
        <dbReference type="ARBA" id="ARBA00022837"/>
    </source>
</evidence>
<evidence type="ECO:0000256" key="12">
    <source>
        <dbReference type="PROSITE-ProRule" id="PRU00076"/>
    </source>
</evidence>
<feature type="disulfide bond" evidence="12">
    <location>
        <begin position="53"/>
        <end position="62"/>
    </location>
</feature>
<evidence type="ECO:0000256" key="11">
    <source>
        <dbReference type="ARBA" id="ARBA00023180"/>
    </source>
</evidence>
<feature type="domain" description="EGF-like" evidence="13">
    <location>
        <begin position="378"/>
        <end position="413"/>
    </location>
</feature>
<dbReference type="Ensembl" id="ENSPSTT00000008227.1">
    <property type="protein sequence ID" value="ENSPSTP00000007850.1"/>
    <property type="gene ID" value="ENSPSTG00000005522.1"/>
</dbReference>
<evidence type="ECO:0000256" key="5">
    <source>
        <dbReference type="ARBA" id="ARBA00022729"/>
    </source>
</evidence>
<dbReference type="GO" id="GO:0050877">
    <property type="term" value="P:nervous system process"/>
    <property type="evidence" value="ECO:0007669"/>
    <property type="project" value="UniProtKB-ARBA"/>
</dbReference>
<evidence type="ECO:0000256" key="6">
    <source>
        <dbReference type="ARBA" id="ARBA00022737"/>
    </source>
</evidence>
<dbReference type="FunFam" id="2.10.25.10:FF:000122">
    <property type="entry name" value="Protein crumbs homolog 2"/>
    <property type="match status" value="1"/>
</dbReference>
<dbReference type="Pfam" id="PF12661">
    <property type="entry name" value="hEGF"/>
    <property type="match status" value="1"/>
</dbReference>
<dbReference type="GO" id="GO:0007219">
    <property type="term" value="P:Notch signaling pathway"/>
    <property type="evidence" value="ECO:0007669"/>
    <property type="project" value="TreeGrafter"/>
</dbReference>
<dbReference type="InterPro" id="IPR001881">
    <property type="entry name" value="EGF-like_Ca-bd_dom"/>
</dbReference>
<keyword evidence="6" id="KW-0677">Repeat</keyword>
<dbReference type="InterPro" id="IPR000742">
    <property type="entry name" value="EGF"/>
</dbReference>
<dbReference type="FunFam" id="2.10.25.10:FF:000391">
    <property type="entry name" value="Weary, isoform C"/>
    <property type="match status" value="1"/>
</dbReference>
<feature type="domain" description="EGF-like" evidence="13">
    <location>
        <begin position="293"/>
        <end position="335"/>
    </location>
</feature>
<protein>
    <submittedName>
        <fullName evidence="14">Crumbs cell polarity complex component 1</fullName>
    </submittedName>
</protein>
<evidence type="ECO:0000256" key="9">
    <source>
        <dbReference type="ARBA" id="ARBA00023136"/>
    </source>
</evidence>
<dbReference type="InterPro" id="IPR000152">
    <property type="entry name" value="EGF-type_Asp/Asn_hydroxyl_site"/>
</dbReference>
<organism evidence="14 15">
    <name type="scientific">Pavo cristatus</name>
    <name type="common">Indian peafowl</name>
    <name type="synonym">Blue peafowl</name>
    <dbReference type="NCBI Taxonomy" id="9049"/>
    <lineage>
        <taxon>Eukaryota</taxon>
        <taxon>Metazoa</taxon>
        <taxon>Chordata</taxon>
        <taxon>Craniata</taxon>
        <taxon>Vertebrata</taxon>
        <taxon>Euteleostomi</taxon>
        <taxon>Archelosauria</taxon>
        <taxon>Archosauria</taxon>
        <taxon>Dinosauria</taxon>
        <taxon>Saurischia</taxon>
        <taxon>Theropoda</taxon>
        <taxon>Coelurosauria</taxon>
        <taxon>Aves</taxon>
        <taxon>Neognathae</taxon>
        <taxon>Galloanserae</taxon>
        <taxon>Galliformes</taxon>
        <taxon>Phasianidae</taxon>
        <taxon>Phasianinae</taxon>
        <taxon>Pavo</taxon>
    </lineage>
</organism>
<dbReference type="FunFam" id="2.10.25.10:FF:000006">
    <property type="entry name" value="Versican core protein-like isoform 1"/>
    <property type="match status" value="1"/>
</dbReference>
<reference evidence="14" key="2">
    <citation type="submission" date="2025-09" db="UniProtKB">
        <authorList>
            <consortium name="Ensembl"/>
        </authorList>
    </citation>
    <scope>IDENTIFICATION</scope>
</reference>
<keyword evidence="3 12" id="KW-0245">EGF-like domain</keyword>
<feature type="domain" description="EGF-like" evidence="13">
    <location>
        <begin position="466"/>
        <end position="502"/>
    </location>
</feature>
<dbReference type="GO" id="GO:0005509">
    <property type="term" value="F:calcium ion binding"/>
    <property type="evidence" value="ECO:0007669"/>
    <property type="project" value="InterPro"/>
</dbReference>
<dbReference type="FunFam" id="2.10.25.10:FF:000274">
    <property type="entry name" value="Crumbs cell polarity complex component 1"/>
    <property type="match status" value="1"/>
</dbReference>
<proteinExistence type="predicted"/>
<accession>A0A8C9EZ99</accession>
<dbReference type="Pfam" id="PF00008">
    <property type="entry name" value="EGF"/>
    <property type="match status" value="11"/>
</dbReference>
<dbReference type="PRINTS" id="PR00010">
    <property type="entry name" value="EGFBLOOD"/>
</dbReference>
<reference evidence="14" key="1">
    <citation type="submission" date="2025-08" db="UniProtKB">
        <authorList>
            <consortium name="Ensembl"/>
        </authorList>
    </citation>
    <scope>IDENTIFICATION</scope>
</reference>
<dbReference type="PROSITE" id="PS01186">
    <property type="entry name" value="EGF_2"/>
    <property type="match status" value="7"/>
</dbReference>
<evidence type="ECO:0000256" key="4">
    <source>
        <dbReference type="ARBA" id="ARBA00022692"/>
    </source>
</evidence>
<dbReference type="FunFam" id="2.10.25.10:FF:000123">
    <property type="entry name" value="Crumbs homolog 1 (Drosophila)"/>
    <property type="match status" value="1"/>
</dbReference>
<feature type="disulfide bond" evidence="12">
    <location>
        <begin position="508"/>
        <end position="518"/>
    </location>
</feature>
<feature type="disulfide bond" evidence="12">
    <location>
        <begin position="565"/>
        <end position="574"/>
    </location>
</feature>
<evidence type="ECO:0000256" key="3">
    <source>
        <dbReference type="ARBA" id="ARBA00022536"/>
    </source>
</evidence>
<dbReference type="FunFam" id="2.10.25.10:FF:000400">
    <property type="entry name" value="Crumbs cell polarity complex component 1"/>
    <property type="match status" value="1"/>
</dbReference>